<gene>
    <name evidence="1" type="ORF">K450DRAFT_262913</name>
</gene>
<dbReference type="AlphaFoldDB" id="A0AAD5E0L9"/>
<reference evidence="1" key="2">
    <citation type="journal article" date="2022" name="Proc. Natl. Acad. Sci. U.S.A.">
        <title>Diploid-dominant life cycles characterize the early evolution of Fungi.</title>
        <authorList>
            <person name="Amses K.R."/>
            <person name="Simmons D.R."/>
            <person name="Longcore J.E."/>
            <person name="Mondo S.J."/>
            <person name="Seto K."/>
            <person name="Jeronimo G.H."/>
            <person name="Bonds A.E."/>
            <person name="Quandt C.A."/>
            <person name="Davis W.J."/>
            <person name="Chang Y."/>
            <person name="Federici B.A."/>
            <person name="Kuo A."/>
            <person name="LaButti K."/>
            <person name="Pangilinan J."/>
            <person name="Andreopoulos W."/>
            <person name="Tritt A."/>
            <person name="Riley R."/>
            <person name="Hundley H."/>
            <person name="Johnson J."/>
            <person name="Lipzen A."/>
            <person name="Barry K."/>
            <person name="Lang B.F."/>
            <person name="Cuomo C.A."/>
            <person name="Buchler N.E."/>
            <person name="Grigoriev I.V."/>
            <person name="Spatafora J.W."/>
            <person name="Stajich J.E."/>
            <person name="James T.Y."/>
        </authorList>
    </citation>
    <scope>NUCLEOTIDE SEQUENCE</scope>
    <source>
        <strain evidence="1">AG</strain>
    </source>
</reference>
<comment type="caution">
    <text evidence="1">The sequence shown here is derived from an EMBL/GenBank/DDBJ whole genome shotgun (WGS) entry which is preliminary data.</text>
</comment>
<dbReference type="GeneID" id="75917896"/>
<sequence>MMEIADTNSGVPAFLTSIMAAVRSEAADPSNRRIHLGNAERLLPNVNFHYVDDRQDAGSGIYDMKWIEDIMQRYLTNQRSLKILMESGVNTELDTVKLLNEMDYRNVPDIMELQMSTNSAYLQERMLCGDRGAGLAVVTNMLSAKSFSTANSTRKALSKYYMLLTVMDRYV</sequence>
<dbReference type="RefSeq" id="XP_051440217.1">
    <property type="nucleotide sequence ID" value="XM_051592554.1"/>
</dbReference>
<keyword evidence="2" id="KW-1185">Reference proteome</keyword>
<proteinExistence type="predicted"/>
<name>A0AAD5E0L9_UMBRA</name>
<reference evidence="1" key="1">
    <citation type="submission" date="2021-06" db="EMBL/GenBank/DDBJ databases">
        <authorList>
            <consortium name="DOE Joint Genome Institute"/>
            <person name="Mondo S.J."/>
            <person name="Amses K.R."/>
            <person name="Simmons D.R."/>
            <person name="Longcore J.E."/>
            <person name="Seto K."/>
            <person name="Alves G.H."/>
            <person name="Bonds A.E."/>
            <person name="Quandt C.A."/>
            <person name="Davis W.J."/>
            <person name="Chang Y."/>
            <person name="Letcher P.M."/>
            <person name="Powell M.J."/>
            <person name="Kuo A."/>
            <person name="Labutti K."/>
            <person name="Pangilinan J."/>
            <person name="Andreopoulos W."/>
            <person name="Tritt A."/>
            <person name="Riley R."/>
            <person name="Hundley H."/>
            <person name="Johnson J."/>
            <person name="Lipzen A."/>
            <person name="Barry K."/>
            <person name="Berbee M.L."/>
            <person name="Buchler N.E."/>
            <person name="Grigoriev I.V."/>
            <person name="Spatafora J.W."/>
            <person name="Stajich J.E."/>
            <person name="James T.Y."/>
        </authorList>
    </citation>
    <scope>NUCLEOTIDE SEQUENCE</scope>
    <source>
        <strain evidence="1">AG</strain>
    </source>
</reference>
<dbReference type="Proteomes" id="UP001206595">
    <property type="component" value="Unassembled WGS sequence"/>
</dbReference>
<dbReference type="EMBL" id="MU620993">
    <property type="protein sequence ID" value="KAI8575213.1"/>
    <property type="molecule type" value="Genomic_DNA"/>
</dbReference>
<accession>A0AAD5E0L9</accession>
<evidence type="ECO:0000313" key="1">
    <source>
        <dbReference type="EMBL" id="KAI8575213.1"/>
    </source>
</evidence>
<protein>
    <submittedName>
        <fullName evidence="1">Uncharacterized protein</fullName>
    </submittedName>
</protein>
<organism evidence="1 2">
    <name type="scientific">Umbelopsis ramanniana AG</name>
    <dbReference type="NCBI Taxonomy" id="1314678"/>
    <lineage>
        <taxon>Eukaryota</taxon>
        <taxon>Fungi</taxon>
        <taxon>Fungi incertae sedis</taxon>
        <taxon>Mucoromycota</taxon>
        <taxon>Mucoromycotina</taxon>
        <taxon>Umbelopsidomycetes</taxon>
        <taxon>Umbelopsidales</taxon>
        <taxon>Umbelopsidaceae</taxon>
        <taxon>Umbelopsis</taxon>
    </lineage>
</organism>
<evidence type="ECO:0000313" key="2">
    <source>
        <dbReference type="Proteomes" id="UP001206595"/>
    </source>
</evidence>